<protein>
    <submittedName>
        <fullName evidence="2">Uncharacterized protein</fullName>
    </submittedName>
</protein>
<feature type="compositionally biased region" description="Acidic residues" evidence="1">
    <location>
        <begin position="282"/>
        <end position="292"/>
    </location>
</feature>
<dbReference type="PANTHER" id="PTHR15992:SF5">
    <property type="entry name" value="HOLLIDAY JUNCTION RECOGNITION PROTEIN"/>
    <property type="match status" value="1"/>
</dbReference>
<proteinExistence type="predicted"/>
<feature type="region of interest" description="Disordered" evidence="1">
    <location>
        <begin position="438"/>
        <end position="483"/>
    </location>
</feature>
<feature type="region of interest" description="Disordered" evidence="1">
    <location>
        <begin position="264"/>
        <end position="300"/>
    </location>
</feature>
<comment type="caution">
    <text evidence="2">The sequence shown here is derived from an EMBL/GenBank/DDBJ whole genome shotgun (WGS) entry which is preliminary data.</text>
</comment>
<evidence type="ECO:0000256" key="1">
    <source>
        <dbReference type="SAM" id="MobiDB-lite"/>
    </source>
</evidence>
<dbReference type="AlphaFoldDB" id="A0A4S4MPK7"/>
<reference evidence="2 3" key="1">
    <citation type="submission" date="2019-02" db="EMBL/GenBank/DDBJ databases">
        <title>Genome sequencing of the rare red list fungi Antrodiella citrinella (Flaviporus citrinellus).</title>
        <authorList>
            <person name="Buettner E."/>
            <person name="Kellner H."/>
        </authorList>
    </citation>
    <scope>NUCLEOTIDE SEQUENCE [LARGE SCALE GENOMIC DNA]</scope>
    <source>
        <strain evidence="2 3">DSM 108506</strain>
    </source>
</reference>
<feature type="compositionally biased region" description="Acidic residues" evidence="1">
    <location>
        <begin position="369"/>
        <end position="384"/>
    </location>
</feature>
<organism evidence="2 3">
    <name type="scientific">Antrodiella citrinella</name>
    <dbReference type="NCBI Taxonomy" id="2447956"/>
    <lineage>
        <taxon>Eukaryota</taxon>
        <taxon>Fungi</taxon>
        <taxon>Dikarya</taxon>
        <taxon>Basidiomycota</taxon>
        <taxon>Agaricomycotina</taxon>
        <taxon>Agaricomycetes</taxon>
        <taxon>Polyporales</taxon>
        <taxon>Steccherinaceae</taxon>
        <taxon>Antrodiella</taxon>
    </lineage>
</organism>
<gene>
    <name evidence="2" type="ORF">EUX98_g6193</name>
</gene>
<dbReference type="EMBL" id="SGPM01000210">
    <property type="protein sequence ID" value="THH27994.1"/>
    <property type="molecule type" value="Genomic_DNA"/>
</dbReference>
<sequence>MTLDSADRQCLRLLDNFLPVCTAVANWKATDPPANVLSKPSLVNAVCEDAIDREGLQEKLARILSTPENESVLTVTEQEAVPQATASSNTILSQIGVAPRPNKLAFLPVASSTEILAKSPRLDDIHNSRDMATLTTKFLPSVGWCTRTQDQDSDPRYQVLFLDGVSLAVNVGDGSVTFTSADGVVNDSSGSRATPLAADLTQDALHDLRRASSQRVLSIWESLAERYAKALDEDDIVDLRHGILVKDRGVVRSKEKMPIGYFAGDDQEEVASTAGPEGRDTAEEEAGTDMDPLDAFAPDDSVPKEFELEKDRRKVPPVQVLDPMDADDLKEFLEAEKQRREVCGVDEEDEDEDALDVVEALENGGWETTDGEDLVGSEEGDSEASDLPPSDVDPAPSEPIRRVQAERALTIADGSDSEDELLKWSDDEAFVVPRTQPFNADFIDLTTPSPPSSPIKPDQPKSSTKARTPSTAPSHAKSKTPAARRVAVTVVFSNI</sequence>
<name>A0A4S4MPK7_9APHY</name>
<dbReference type="Proteomes" id="UP000308730">
    <property type="component" value="Unassembled WGS sequence"/>
</dbReference>
<accession>A0A4S4MPK7</accession>
<evidence type="ECO:0000313" key="3">
    <source>
        <dbReference type="Proteomes" id="UP000308730"/>
    </source>
</evidence>
<dbReference type="GO" id="GO:0005634">
    <property type="term" value="C:nucleus"/>
    <property type="evidence" value="ECO:0007669"/>
    <property type="project" value="InterPro"/>
</dbReference>
<feature type="region of interest" description="Disordered" evidence="1">
    <location>
        <begin position="361"/>
        <end position="403"/>
    </location>
</feature>
<keyword evidence="3" id="KW-1185">Reference proteome</keyword>
<dbReference type="OrthoDB" id="2420608at2759"/>
<dbReference type="InterPro" id="IPR036947">
    <property type="entry name" value="POLO_box_dom_sf"/>
</dbReference>
<dbReference type="Gene3D" id="3.30.1120.30">
    <property type="entry name" value="POLO box domain"/>
    <property type="match status" value="1"/>
</dbReference>
<dbReference type="PANTHER" id="PTHR15992">
    <property type="entry name" value="HOLLIDAY JUNCTION RECOGNITION PROTEIN"/>
    <property type="match status" value="1"/>
</dbReference>
<evidence type="ECO:0000313" key="2">
    <source>
        <dbReference type="EMBL" id="THH27994.1"/>
    </source>
</evidence>
<dbReference type="InterPro" id="IPR018465">
    <property type="entry name" value="Scm3/HJURP"/>
</dbReference>
<dbReference type="Pfam" id="PF10384">
    <property type="entry name" value="Scm3"/>
    <property type="match status" value="1"/>
</dbReference>
<dbReference type="GO" id="GO:0042393">
    <property type="term" value="F:histone binding"/>
    <property type="evidence" value="ECO:0007669"/>
    <property type="project" value="InterPro"/>
</dbReference>